<keyword evidence="1" id="KW-0813">Transport</keyword>
<dbReference type="EMBL" id="NEXO01000084">
    <property type="protein sequence ID" value="PSO03916.1"/>
    <property type="molecule type" value="Genomic_DNA"/>
</dbReference>
<keyword evidence="2" id="KW-0547">Nucleotide-binding</keyword>
<dbReference type="Proteomes" id="UP000241886">
    <property type="component" value="Unassembled WGS sequence"/>
</dbReference>
<evidence type="ECO:0000313" key="5">
    <source>
        <dbReference type="EMBL" id="PSO03916.1"/>
    </source>
</evidence>
<dbReference type="Gene3D" id="3.40.50.300">
    <property type="entry name" value="P-loop containing nucleotide triphosphate hydrolases"/>
    <property type="match status" value="1"/>
</dbReference>
<protein>
    <recommendedName>
        <fullName evidence="4">ABC transporter domain-containing protein</fullName>
    </recommendedName>
</protein>
<accession>A0A2R6BZF8</accession>
<gene>
    <name evidence="5" type="ORF">B9Q13_06045</name>
</gene>
<organism evidence="5 6">
    <name type="scientific">Candidatus Marsarchaeota G2 archaeon ECH_B_SAG-G16</name>
    <dbReference type="NCBI Taxonomy" id="1978167"/>
    <lineage>
        <taxon>Archaea</taxon>
        <taxon>Candidatus Marsarchaeota</taxon>
        <taxon>Candidatus Marsarchaeota group 2</taxon>
    </lineage>
</organism>
<evidence type="ECO:0000256" key="3">
    <source>
        <dbReference type="ARBA" id="ARBA00022840"/>
    </source>
</evidence>
<dbReference type="CDD" id="cd03219">
    <property type="entry name" value="ABC_Mj1267_LivG_branched"/>
    <property type="match status" value="1"/>
</dbReference>
<dbReference type="PROSITE" id="PS00211">
    <property type="entry name" value="ABC_TRANSPORTER_1"/>
    <property type="match status" value="1"/>
</dbReference>
<dbReference type="InterPro" id="IPR032823">
    <property type="entry name" value="BCA_ABC_TP_C"/>
</dbReference>
<sequence length="258" mass="28986">MKKRMSEIILETRSISKSYGGIKAVDDVSLTVKRASITVLIGPNGSGKSTLFNIISGVDKADSGRVFFMNKEITHLLPHQLFQMGLYRTFQNPRLFFGMSVLENTLLPNNSRGDNPLFALFKRVWQDDELSKAEKAWKALGTFSLVHLYKNRASEISGGQIKLLQLAMMLMVEPTLTLLDEPIAGVAPNLIPIIFSTFQDMREKGKTLFIIEHRLRELFEIADFVYVMGRGRLIASGTPNEIVKNEKVKEEYLGTSVA</sequence>
<evidence type="ECO:0000256" key="2">
    <source>
        <dbReference type="ARBA" id="ARBA00022741"/>
    </source>
</evidence>
<comment type="caution">
    <text evidence="5">The sequence shown here is derived from an EMBL/GenBank/DDBJ whole genome shotgun (WGS) entry which is preliminary data.</text>
</comment>
<dbReference type="GO" id="GO:0005886">
    <property type="term" value="C:plasma membrane"/>
    <property type="evidence" value="ECO:0007669"/>
    <property type="project" value="TreeGrafter"/>
</dbReference>
<proteinExistence type="predicted"/>
<dbReference type="PROSITE" id="PS50893">
    <property type="entry name" value="ABC_TRANSPORTER_2"/>
    <property type="match status" value="1"/>
</dbReference>
<dbReference type="InterPro" id="IPR003439">
    <property type="entry name" value="ABC_transporter-like_ATP-bd"/>
</dbReference>
<dbReference type="InterPro" id="IPR017871">
    <property type="entry name" value="ABC_transporter-like_CS"/>
</dbReference>
<evidence type="ECO:0000259" key="4">
    <source>
        <dbReference type="PROSITE" id="PS50893"/>
    </source>
</evidence>
<name>A0A2R6BZF8_9ARCH</name>
<feature type="domain" description="ABC transporter" evidence="4">
    <location>
        <begin position="10"/>
        <end position="255"/>
    </location>
</feature>
<evidence type="ECO:0000313" key="6">
    <source>
        <dbReference type="Proteomes" id="UP000241886"/>
    </source>
</evidence>
<dbReference type="AlphaFoldDB" id="A0A2R6BZF8"/>
<dbReference type="Pfam" id="PF12399">
    <property type="entry name" value="BCA_ABC_TP_C"/>
    <property type="match status" value="1"/>
</dbReference>
<dbReference type="PANTHER" id="PTHR45772">
    <property type="entry name" value="CONSERVED COMPONENT OF ABC TRANSPORTER FOR NATURAL AMINO ACIDS-RELATED"/>
    <property type="match status" value="1"/>
</dbReference>
<dbReference type="GO" id="GO:0005524">
    <property type="term" value="F:ATP binding"/>
    <property type="evidence" value="ECO:0007669"/>
    <property type="project" value="UniProtKB-KW"/>
</dbReference>
<dbReference type="PANTHER" id="PTHR45772:SF5">
    <property type="entry name" value="BRANCHED-CHAIN AMINO ACID TRANSPORT ATP-BINDING PROTEIN LIVG-RELATED"/>
    <property type="match status" value="1"/>
</dbReference>
<dbReference type="SUPFAM" id="SSF52540">
    <property type="entry name" value="P-loop containing nucleoside triphosphate hydrolases"/>
    <property type="match status" value="1"/>
</dbReference>
<dbReference type="Pfam" id="PF00005">
    <property type="entry name" value="ABC_tran"/>
    <property type="match status" value="1"/>
</dbReference>
<dbReference type="GO" id="GO:0016887">
    <property type="term" value="F:ATP hydrolysis activity"/>
    <property type="evidence" value="ECO:0007669"/>
    <property type="project" value="InterPro"/>
</dbReference>
<evidence type="ECO:0000256" key="1">
    <source>
        <dbReference type="ARBA" id="ARBA00022448"/>
    </source>
</evidence>
<keyword evidence="3" id="KW-0067">ATP-binding</keyword>
<reference evidence="5 6" key="1">
    <citation type="submission" date="2017-04" db="EMBL/GenBank/DDBJ databases">
        <title>Novel microbial lineages endemic to geothermal iron-oxide mats fill important gaps in the evolutionary history of Archaea.</title>
        <authorList>
            <person name="Jay Z.J."/>
            <person name="Beam J.P."/>
            <person name="Dlakic M."/>
            <person name="Rusch D.B."/>
            <person name="Kozubal M.A."/>
            <person name="Inskeep W.P."/>
        </authorList>
    </citation>
    <scope>NUCLEOTIDE SEQUENCE [LARGE SCALE GENOMIC DNA]</scope>
    <source>
        <strain evidence="5">ECH_B_SAG-G16</strain>
    </source>
</reference>
<dbReference type="InterPro" id="IPR027417">
    <property type="entry name" value="P-loop_NTPase"/>
</dbReference>
<dbReference type="InterPro" id="IPR051120">
    <property type="entry name" value="ABC_AA/LPS_Transport"/>
</dbReference>